<proteinExistence type="predicted"/>
<dbReference type="Gene3D" id="1.10.1760.20">
    <property type="match status" value="1"/>
</dbReference>
<comment type="caution">
    <text evidence="2">The sequence shown here is derived from an EMBL/GenBank/DDBJ whole genome shotgun (WGS) entry which is preliminary data.</text>
</comment>
<dbReference type="EMBL" id="JACKWY010000002">
    <property type="protein sequence ID" value="MBB6713803.1"/>
    <property type="molecule type" value="Genomic_DNA"/>
</dbReference>
<feature type="transmembrane region" description="Helical" evidence="1">
    <location>
        <begin position="132"/>
        <end position="155"/>
    </location>
</feature>
<keyword evidence="1" id="KW-0472">Membrane</keyword>
<dbReference type="RefSeq" id="WP_185163543.1">
    <property type="nucleotide sequence ID" value="NZ_JACKWY010000002.1"/>
</dbReference>
<protein>
    <submittedName>
        <fullName evidence="2">ECF transporter S component</fullName>
    </submittedName>
</protein>
<evidence type="ECO:0000313" key="2">
    <source>
        <dbReference type="EMBL" id="MBB6713803.1"/>
    </source>
</evidence>
<feature type="transmembrane region" description="Helical" evidence="1">
    <location>
        <begin position="106"/>
        <end position="126"/>
    </location>
</feature>
<dbReference type="Proteomes" id="UP000585258">
    <property type="component" value="Unassembled WGS sequence"/>
</dbReference>
<name>A0A7X0SA08_9CLOT</name>
<evidence type="ECO:0000256" key="1">
    <source>
        <dbReference type="SAM" id="Phobius"/>
    </source>
</evidence>
<keyword evidence="1" id="KW-0812">Transmembrane</keyword>
<feature type="transmembrane region" description="Helical" evidence="1">
    <location>
        <begin position="12"/>
        <end position="34"/>
    </location>
</feature>
<feature type="transmembrane region" description="Helical" evidence="1">
    <location>
        <begin position="46"/>
        <end position="72"/>
    </location>
</feature>
<gene>
    <name evidence="2" type="ORF">H7E68_03500</name>
</gene>
<sequence>MNKNNKVKEIVFAALLTAFAIIIPIQFGFLKIIIPPFTATIASHVPMFLAMLISPMVAVIVGIGSGLGFLLSGMPAPVVARALTHIIVGLVGAKIVLKNKNFKKAIIITGPIHGILEALVVIPFIGFDLYKLIIVTGVGTVIHHYIDGTISYLLAEAVAKSRRKDIYTAFNDSKGV</sequence>
<organism evidence="2 3">
    <name type="scientific">Clostridium gasigenes</name>
    <dbReference type="NCBI Taxonomy" id="94869"/>
    <lineage>
        <taxon>Bacteria</taxon>
        <taxon>Bacillati</taxon>
        <taxon>Bacillota</taxon>
        <taxon>Clostridia</taxon>
        <taxon>Eubacteriales</taxon>
        <taxon>Clostridiaceae</taxon>
        <taxon>Clostridium</taxon>
    </lineage>
</organism>
<keyword evidence="1" id="KW-1133">Transmembrane helix</keyword>
<evidence type="ECO:0000313" key="3">
    <source>
        <dbReference type="Proteomes" id="UP000585258"/>
    </source>
</evidence>
<reference evidence="2 3" key="1">
    <citation type="submission" date="2020-08" db="EMBL/GenBank/DDBJ databases">
        <title>Clostridia isolated from Swiss meat.</title>
        <authorList>
            <person name="Wambui J."/>
            <person name="Stevens M.J.A."/>
            <person name="Stephan R."/>
        </authorList>
    </citation>
    <scope>NUCLEOTIDE SEQUENCE [LARGE SCALE GENOMIC DNA]</scope>
    <source>
        <strain evidence="2 3">CM001</strain>
    </source>
</reference>
<dbReference type="AlphaFoldDB" id="A0A7X0SA08"/>
<accession>A0A7X0SA08</accession>